<dbReference type="AlphaFoldDB" id="A0A835VN05"/>
<evidence type="ECO:0000313" key="1">
    <source>
        <dbReference type="EMBL" id="KAG0502913.1"/>
    </source>
</evidence>
<proteinExistence type="predicted"/>
<sequence>MEIMLLLGLLVKINRILNVFFNWPIQLLKRKLNVGYQFLPFNMLPEFAYSGGTKIYVFHILKLFDGQYVTALCLNADNTNLLVSTADKQLIVFTDPTLSLKVVDQMLKLGLGSGYPKSTRTKMPKADHRMDYIYFEKVGTGKPWAQLAFELLIAASNGTLKTSATRFQILTLNSSETDAFRKLKRNGTNKTST</sequence>
<accession>A0A835VN05</accession>
<reference evidence="1 2" key="1">
    <citation type="journal article" date="2020" name="Nat. Food">
        <title>A phased Vanilla planifolia genome enables genetic improvement of flavour and production.</title>
        <authorList>
            <person name="Hasing T."/>
            <person name="Tang H."/>
            <person name="Brym M."/>
            <person name="Khazi F."/>
            <person name="Huang T."/>
            <person name="Chambers A.H."/>
        </authorList>
    </citation>
    <scope>NUCLEOTIDE SEQUENCE [LARGE SCALE GENOMIC DNA]</scope>
    <source>
        <tissue evidence="1">Leaf</tissue>
    </source>
</reference>
<name>A0A835VN05_VANPL</name>
<gene>
    <name evidence="1" type="ORF">HPP92_002985</name>
</gene>
<evidence type="ECO:0000313" key="2">
    <source>
        <dbReference type="Proteomes" id="UP000639772"/>
    </source>
</evidence>
<comment type="caution">
    <text evidence="1">The sequence shown here is derived from an EMBL/GenBank/DDBJ whole genome shotgun (WGS) entry which is preliminary data.</text>
</comment>
<dbReference type="EMBL" id="JADCNM010000001">
    <property type="protein sequence ID" value="KAG0502913.1"/>
    <property type="molecule type" value="Genomic_DNA"/>
</dbReference>
<dbReference type="OrthoDB" id="26681at2759"/>
<dbReference type="Proteomes" id="UP000639772">
    <property type="component" value="Chromosome 1"/>
</dbReference>
<protein>
    <submittedName>
        <fullName evidence="1">Uncharacterized protein</fullName>
    </submittedName>
</protein>
<organism evidence="1 2">
    <name type="scientific">Vanilla planifolia</name>
    <name type="common">Vanilla</name>
    <dbReference type="NCBI Taxonomy" id="51239"/>
    <lineage>
        <taxon>Eukaryota</taxon>
        <taxon>Viridiplantae</taxon>
        <taxon>Streptophyta</taxon>
        <taxon>Embryophyta</taxon>
        <taxon>Tracheophyta</taxon>
        <taxon>Spermatophyta</taxon>
        <taxon>Magnoliopsida</taxon>
        <taxon>Liliopsida</taxon>
        <taxon>Asparagales</taxon>
        <taxon>Orchidaceae</taxon>
        <taxon>Vanilloideae</taxon>
        <taxon>Vanilleae</taxon>
        <taxon>Vanilla</taxon>
    </lineage>
</organism>